<protein>
    <submittedName>
        <fullName evidence="2">(African queen) hypothetical protein</fullName>
    </submittedName>
</protein>
<dbReference type="Proteomes" id="UP000789524">
    <property type="component" value="Unassembled WGS sequence"/>
</dbReference>
<reference evidence="2" key="1">
    <citation type="submission" date="2021-09" db="EMBL/GenBank/DDBJ databases">
        <authorList>
            <person name="Martin H S."/>
        </authorList>
    </citation>
    <scope>NUCLEOTIDE SEQUENCE</scope>
</reference>
<feature type="compositionally biased region" description="Basic and acidic residues" evidence="1">
    <location>
        <begin position="81"/>
        <end position="93"/>
    </location>
</feature>
<sequence length="93" mass="9838">MNLPPPAACNSLETLSASLCGYTPSKTCADTFVLGLAPRQAAEERPEPAQSEAVQNGSVAAGDEDERSEDVRPCGASDARTWSEARTHTDLLF</sequence>
<evidence type="ECO:0000313" key="3">
    <source>
        <dbReference type="Proteomes" id="UP000789524"/>
    </source>
</evidence>
<name>A0A8J2QWR0_9NEOP</name>
<organism evidence="2 3">
    <name type="scientific">Danaus chrysippus</name>
    <name type="common">African queen</name>
    <dbReference type="NCBI Taxonomy" id="151541"/>
    <lineage>
        <taxon>Eukaryota</taxon>
        <taxon>Metazoa</taxon>
        <taxon>Ecdysozoa</taxon>
        <taxon>Arthropoda</taxon>
        <taxon>Hexapoda</taxon>
        <taxon>Insecta</taxon>
        <taxon>Pterygota</taxon>
        <taxon>Neoptera</taxon>
        <taxon>Endopterygota</taxon>
        <taxon>Lepidoptera</taxon>
        <taxon>Glossata</taxon>
        <taxon>Ditrysia</taxon>
        <taxon>Papilionoidea</taxon>
        <taxon>Nymphalidae</taxon>
        <taxon>Danainae</taxon>
        <taxon>Danaini</taxon>
        <taxon>Danaina</taxon>
        <taxon>Danaus</taxon>
        <taxon>Anosia</taxon>
    </lineage>
</organism>
<evidence type="ECO:0000313" key="2">
    <source>
        <dbReference type="EMBL" id="CAG9575316.1"/>
    </source>
</evidence>
<comment type="caution">
    <text evidence="2">The sequence shown here is derived from an EMBL/GenBank/DDBJ whole genome shotgun (WGS) entry which is preliminary data.</text>
</comment>
<dbReference type="AlphaFoldDB" id="A0A8J2QWR0"/>
<feature type="region of interest" description="Disordered" evidence="1">
    <location>
        <begin position="39"/>
        <end position="93"/>
    </location>
</feature>
<gene>
    <name evidence="2" type="ORF">DCHRY22_LOCUS11239</name>
</gene>
<accession>A0A8J2QWR0</accession>
<keyword evidence="3" id="KW-1185">Reference proteome</keyword>
<proteinExistence type="predicted"/>
<dbReference type="OrthoDB" id="6517071at2759"/>
<evidence type="ECO:0000256" key="1">
    <source>
        <dbReference type="SAM" id="MobiDB-lite"/>
    </source>
</evidence>
<dbReference type="EMBL" id="CAKASE010000074">
    <property type="protein sequence ID" value="CAG9575316.1"/>
    <property type="molecule type" value="Genomic_DNA"/>
</dbReference>